<dbReference type="Proteomes" id="UP000580250">
    <property type="component" value="Unassembled WGS sequence"/>
</dbReference>
<organism evidence="1 2">
    <name type="scientific">Meloidogyne enterolobii</name>
    <name type="common">Root-knot nematode worm</name>
    <name type="synonym">Meloidogyne mayaguensis</name>
    <dbReference type="NCBI Taxonomy" id="390850"/>
    <lineage>
        <taxon>Eukaryota</taxon>
        <taxon>Metazoa</taxon>
        <taxon>Ecdysozoa</taxon>
        <taxon>Nematoda</taxon>
        <taxon>Chromadorea</taxon>
        <taxon>Rhabditida</taxon>
        <taxon>Tylenchina</taxon>
        <taxon>Tylenchomorpha</taxon>
        <taxon>Tylenchoidea</taxon>
        <taxon>Meloidogynidae</taxon>
        <taxon>Meloidogyninae</taxon>
        <taxon>Meloidogyne</taxon>
    </lineage>
</organism>
<name>A0A6V7VEH4_MELEN</name>
<proteinExistence type="predicted"/>
<accession>A0A6V7VEH4</accession>
<gene>
    <name evidence="1" type="ORF">MENT_LOCUS24979</name>
</gene>
<protein>
    <submittedName>
        <fullName evidence="1">Uncharacterized protein</fullName>
    </submittedName>
</protein>
<dbReference type="EMBL" id="CAJEWN010000216">
    <property type="protein sequence ID" value="CAD2173375.1"/>
    <property type="molecule type" value="Genomic_DNA"/>
</dbReference>
<evidence type="ECO:0000313" key="2">
    <source>
        <dbReference type="Proteomes" id="UP000580250"/>
    </source>
</evidence>
<comment type="caution">
    <text evidence="1">The sequence shown here is derived from an EMBL/GenBank/DDBJ whole genome shotgun (WGS) entry which is preliminary data.</text>
</comment>
<evidence type="ECO:0000313" key="1">
    <source>
        <dbReference type="EMBL" id="CAD2173375.1"/>
    </source>
</evidence>
<dbReference type="AlphaFoldDB" id="A0A6V7VEH4"/>
<reference evidence="1 2" key="1">
    <citation type="submission" date="2020-08" db="EMBL/GenBank/DDBJ databases">
        <authorList>
            <person name="Koutsovoulos G."/>
            <person name="Danchin GJ E."/>
        </authorList>
    </citation>
    <scope>NUCLEOTIDE SEQUENCE [LARGE SCALE GENOMIC DNA]</scope>
</reference>
<sequence length="71" mass="8361">MGRLAGKNGREVKNFRKDTLSILYFFSNSRYHNICNVFVVYNEERPPPRFDDAINGRRTYARCLAIENCLE</sequence>